<reference evidence="2" key="1">
    <citation type="submission" date="2014-09" db="EMBL/GenBank/DDBJ databases">
        <authorList>
            <person name="Mudge J."/>
            <person name="Ramaraj T."/>
            <person name="Lindquist I.E."/>
            <person name="Bharti A.K."/>
            <person name="Sundararajan A."/>
            <person name="Cameron C.T."/>
            <person name="Woodward J.E."/>
            <person name="May G.D."/>
            <person name="Brubaker C."/>
            <person name="Broadhvest J."/>
            <person name="Wilkins T.A."/>
        </authorList>
    </citation>
    <scope>NUCLEOTIDE SEQUENCE</scope>
    <source>
        <strain evidence="2">cv. AKA8401</strain>
    </source>
</reference>
<sequence>MWKPCVARAIGGYGARLVARVLPKIFFWLGLKSLG</sequence>
<evidence type="ECO:0000313" key="1">
    <source>
        <dbReference type="EMBL" id="KHG25668.1"/>
    </source>
</evidence>
<proteinExistence type="predicted"/>
<evidence type="ECO:0000313" key="2">
    <source>
        <dbReference type="Proteomes" id="UP000032142"/>
    </source>
</evidence>
<accession>A0A0B0PGU4</accession>
<dbReference type="EMBL" id="KN433283">
    <property type="protein sequence ID" value="KHG25668.1"/>
    <property type="molecule type" value="Genomic_DNA"/>
</dbReference>
<dbReference type="Proteomes" id="UP000032142">
    <property type="component" value="Unassembled WGS sequence"/>
</dbReference>
<organism evidence="1 2">
    <name type="scientific">Gossypium arboreum</name>
    <name type="common">Tree cotton</name>
    <name type="synonym">Gossypium nanking</name>
    <dbReference type="NCBI Taxonomy" id="29729"/>
    <lineage>
        <taxon>Eukaryota</taxon>
        <taxon>Viridiplantae</taxon>
        <taxon>Streptophyta</taxon>
        <taxon>Embryophyta</taxon>
        <taxon>Tracheophyta</taxon>
        <taxon>Spermatophyta</taxon>
        <taxon>Magnoliopsida</taxon>
        <taxon>eudicotyledons</taxon>
        <taxon>Gunneridae</taxon>
        <taxon>Pentapetalae</taxon>
        <taxon>rosids</taxon>
        <taxon>malvids</taxon>
        <taxon>Malvales</taxon>
        <taxon>Malvaceae</taxon>
        <taxon>Malvoideae</taxon>
        <taxon>Gossypium</taxon>
    </lineage>
</organism>
<keyword evidence="2" id="KW-1185">Reference proteome</keyword>
<dbReference type="AlphaFoldDB" id="A0A0B0PGU4"/>
<gene>
    <name evidence="1" type="ORF">F383_09900</name>
</gene>
<name>A0A0B0PGU4_GOSAR</name>
<protein>
    <submittedName>
        <fullName evidence="1">Uncharacterized protein</fullName>
    </submittedName>
</protein>